<dbReference type="EMBL" id="BARS01007366">
    <property type="protein sequence ID" value="GAF82137.1"/>
    <property type="molecule type" value="Genomic_DNA"/>
</dbReference>
<protein>
    <recommendedName>
        <fullName evidence="3">Helix-turn-helix domain-containing protein</fullName>
    </recommendedName>
</protein>
<accession>X0T1U1</accession>
<evidence type="ECO:0000313" key="2">
    <source>
        <dbReference type="EMBL" id="GAF82137.1"/>
    </source>
</evidence>
<comment type="caution">
    <text evidence="2">The sequence shown here is derived from an EMBL/GenBank/DDBJ whole genome shotgun (WGS) entry which is preliminary data.</text>
</comment>
<dbReference type="InterPro" id="IPR036388">
    <property type="entry name" value="WH-like_DNA-bd_sf"/>
</dbReference>
<feature type="non-terminal residue" evidence="2">
    <location>
        <position position="315"/>
    </location>
</feature>
<reference evidence="2" key="1">
    <citation type="journal article" date="2014" name="Front. Microbiol.">
        <title>High frequency of phylogenetically diverse reductive dehalogenase-homologous genes in deep subseafloor sedimentary metagenomes.</title>
        <authorList>
            <person name="Kawai M."/>
            <person name="Futagami T."/>
            <person name="Toyoda A."/>
            <person name="Takaki Y."/>
            <person name="Nishi S."/>
            <person name="Hori S."/>
            <person name="Arai W."/>
            <person name="Tsubouchi T."/>
            <person name="Morono Y."/>
            <person name="Uchiyama I."/>
            <person name="Ito T."/>
            <person name="Fujiyama A."/>
            <person name="Inagaki F."/>
            <person name="Takami H."/>
        </authorList>
    </citation>
    <scope>NUCLEOTIDE SEQUENCE</scope>
    <source>
        <strain evidence="2">Expedition CK06-06</strain>
    </source>
</reference>
<sequence length="315" mass="36828">MNKEQEAQIGISGIGIPSELLFNPFITHTEKILFGYLQNLSRSKDGCWATNKYLGWLIGCGKQNISNSISSLKKYQYITINETTNKDGSKRRHIYINPNYKTLYKEIVEKIHDELYNDEYTDIKELLYRYIEDIIVIKRVRIKSKDKEINININKDSGTESDSFDNPLKENPIDNNPEPKQNKILELPKGSFARNSIRIIGKWNSFESTSTHKTNKPYTITYIKLIKDLIKLQQGTFFKNKITDEEWIKQNNIPDEILDKKWTTQELTIAINHLSKYSLEGYWPSNKNNFKSLPNLLYNPRSMKSILLYSYIIPP</sequence>
<name>X0T1U1_9ZZZZ</name>
<organism evidence="2">
    <name type="scientific">marine sediment metagenome</name>
    <dbReference type="NCBI Taxonomy" id="412755"/>
    <lineage>
        <taxon>unclassified sequences</taxon>
        <taxon>metagenomes</taxon>
        <taxon>ecological metagenomes</taxon>
    </lineage>
</organism>
<evidence type="ECO:0008006" key="3">
    <source>
        <dbReference type="Google" id="ProtNLM"/>
    </source>
</evidence>
<proteinExistence type="predicted"/>
<dbReference type="Gene3D" id="1.10.10.10">
    <property type="entry name" value="Winged helix-like DNA-binding domain superfamily/Winged helix DNA-binding domain"/>
    <property type="match status" value="1"/>
</dbReference>
<dbReference type="AlphaFoldDB" id="X0T1U1"/>
<gene>
    <name evidence="2" type="ORF">S01H1_14188</name>
</gene>
<evidence type="ECO:0000256" key="1">
    <source>
        <dbReference type="SAM" id="MobiDB-lite"/>
    </source>
</evidence>
<feature type="region of interest" description="Disordered" evidence="1">
    <location>
        <begin position="154"/>
        <end position="182"/>
    </location>
</feature>